<evidence type="ECO:0000313" key="3">
    <source>
        <dbReference type="Proteomes" id="UP000773614"/>
    </source>
</evidence>
<reference evidence="2" key="1">
    <citation type="submission" date="2019-03" db="EMBL/GenBank/DDBJ databases">
        <title>Afifella sp. nov., isolated from activated sludge.</title>
        <authorList>
            <person name="Li Q."/>
            <person name="Liu Y."/>
        </authorList>
    </citation>
    <scope>NUCLEOTIDE SEQUENCE</scope>
    <source>
        <strain evidence="2">L72</strain>
    </source>
</reference>
<accession>A0A964T5L8</accession>
<evidence type="ECO:0000313" key="2">
    <source>
        <dbReference type="EMBL" id="MYZ48834.1"/>
    </source>
</evidence>
<dbReference type="AlphaFoldDB" id="A0A964T5L8"/>
<dbReference type="EMBL" id="SPKJ01000050">
    <property type="protein sequence ID" value="MYZ48834.1"/>
    <property type="molecule type" value="Genomic_DNA"/>
</dbReference>
<proteinExistence type="predicted"/>
<dbReference type="OrthoDB" id="272235at2"/>
<dbReference type="RefSeq" id="WP_161141181.1">
    <property type="nucleotide sequence ID" value="NZ_SPKJ01000050.1"/>
</dbReference>
<organism evidence="2 3">
    <name type="scientific">Propylenella binzhouense</name>
    <dbReference type="NCBI Taxonomy" id="2555902"/>
    <lineage>
        <taxon>Bacteria</taxon>
        <taxon>Pseudomonadati</taxon>
        <taxon>Pseudomonadota</taxon>
        <taxon>Alphaproteobacteria</taxon>
        <taxon>Hyphomicrobiales</taxon>
        <taxon>Propylenellaceae</taxon>
        <taxon>Propylenella</taxon>
    </lineage>
</organism>
<comment type="caution">
    <text evidence="2">The sequence shown here is derived from an EMBL/GenBank/DDBJ whole genome shotgun (WGS) entry which is preliminary data.</text>
</comment>
<dbReference type="InterPro" id="IPR009367">
    <property type="entry name" value="Elm1-like"/>
</dbReference>
<gene>
    <name evidence="2" type="ORF">E4O86_14055</name>
</gene>
<dbReference type="Proteomes" id="UP000773614">
    <property type="component" value="Unassembled WGS sequence"/>
</dbReference>
<evidence type="ECO:0000256" key="1">
    <source>
        <dbReference type="SAM" id="MobiDB-lite"/>
    </source>
</evidence>
<protein>
    <submittedName>
        <fullName evidence="2">Nucleoside-diphosphate sugar epimerase</fullName>
    </submittedName>
</protein>
<keyword evidence="3" id="KW-1185">Reference proteome</keyword>
<dbReference type="PANTHER" id="PTHR33986:SF15">
    <property type="entry name" value="MITOCHONDRIAL FISSION PROTEIN ELM1"/>
    <property type="match status" value="1"/>
</dbReference>
<dbReference type="PANTHER" id="PTHR33986">
    <property type="entry name" value="OS02G0535700 PROTEIN"/>
    <property type="match status" value="1"/>
</dbReference>
<feature type="region of interest" description="Disordered" evidence="1">
    <location>
        <begin position="45"/>
        <end position="69"/>
    </location>
</feature>
<sequence>MAQPATIWVVTDGKAGDLAQSEGLAAALGGRAERRDVRARRPWSYLAPWGPPDPADDPRRPGSRFAPPFPDIAVATGRRAVPVLRRLHAAGSERPFTVFLKDPRCDPAVADLVWVPEHDALRGPNVITTLTGPHRFSAARLREIRRAPPPFGALPRPLLGVILGGPARGTRYSEADVAGLAAALERALPTVGSIVATPSRRTPEALAAAVRAVAGRRPGLFWDGTGENPLPALLALSDALVVTGDSHNMVSEALAAGVPVHVVRPTALNPRIARFLDLAAERKLIRPLAGGLAFGRQEPVDATPELAARVLTAYSRFRA</sequence>
<name>A0A964T5L8_9HYPH</name>
<dbReference type="Pfam" id="PF06258">
    <property type="entry name" value="Mito_fiss_Elm1"/>
    <property type="match status" value="1"/>
</dbReference>